<evidence type="ECO:0000256" key="5">
    <source>
        <dbReference type="ARBA" id="ARBA00022840"/>
    </source>
</evidence>
<dbReference type="InterPro" id="IPR011611">
    <property type="entry name" value="PfkB_dom"/>
</dbReference>
<dbReference type="NCBIfam" id="TIGR03168">
    <property type="entry name" value="1-PFK"/>
    <property type="match status" value="1"/>
</dbReference>
<dbReference type="EC" id="2.7.1.144" evidence="7"/>
<accession>A0A1Q6R961</accession>
<gene>
    <name evidence="10" type="ORF">BHW43_02655</name>
</gene>
<dbReference type="STRING" id="626940.BHW43_02655"/>
<comment type="function">
    <text evidence="8">Catalyzes the ATP-dependent phosphorylation of fructose-l-phosphate to fructose-l,6-bisphosphate.</text>
</comment>
<dbReference type="PANTHER" id="PTHR46566">
    <property type="entry name" value="1-PHOSPHOFRUCTOKINASE-RELATED"/>
    <property type="match status" value="1"/>
</dbReference>
<evidence type="ECO:0000256" key="6">
    <source>
        <dbReference type="ARBA" id="ARBA00047745"/>
    </source>
</evidence>
<dbReference type="FunFam" id="3.40.1190.20:FF:000001">
    <property type="entry name" value="Phosphofructokinase"/>
    <property type="match status" value="1"/>
</dbReference>
<dbReference type="GO" id="GO:0005524">
    <property type="term" value="F:ATP binding"/>
    <property type="evidence" value="ECO:0007669"/>
    <property type="project" value="UniProtKB-UniRule"/>
</dbReference>
<dbReference type="InterPro" id="IPR022463">
    <property type="entry name" value="1-PFruKinase"/>
</dbReference>
<dbReference type="GO" id="GO:0009024">
    <property type="term" value="F:tagatose-6-phosphate kinase activity"/>
    <property type="evidence" value="ECO:0007669"/>
    <property type="project" value="UniProtKB-EC"/>
</dbReference>
<evidence type="ECO:0000256" key="2">
    <source>
        <dbReference type="ARBA" id="ARBA00022679"/>
    </source>
</evidence>
<dbReference type="AlphaFoldDB" id="A0A1Q6R961"/>
<evidence type="ECO:0000256" key="4">
    <source>
        <dbReference type="ARBA" id="ARBA00022777"/>
    </source>
</evidence>
<keyword evidence="4 8" id="KW-0418">Kinase</keyword>
<comment type="similarity">
    <text evidence="7">Belongs to the carbohydrate kinase PfkB family. LacC subfamily.</text>
</comment>
<comment type="caution">
    <text evidence="10">The sequence shown here is derived from an EMBL/GenBank/DDBJ whole genome shotgun (WGS) entry which is preliminary data.</text>
</comment>
<comment type="similarity">
    <text evidence="1">Belongs to the carbohydrate kinase pfkB family.</text>
</comment>
<keyword evidence="7" id="KW-0423">Lactose metabolism</keyword>
<reference evidence="10 11" key="1">
    <citation type="journal article" date="2016" name="Nat. Biotechnol.">
        <title>Measurement of bacterial replication rates in microbial communities.</title>
        <authorList>
            <person name="Brown C.T."/>
            <person name="Olm M.R."/>
            <person name="Thomas B.C."/>
            <person name="Banfield J.F."/>
        </authorList>
    </citation>
    <scope>NUCLEOTIDE SEQUENCE [LARGE SCALE GENOMIC DNA]</scope>
    <source>
        <strain evidence="10">46_33</strain>
    </source>
</reference>
<dbReference type="GO" id="GO:0044281">
    <property type="term" value="P:small molecule metabolic process"/>
    <property type="evidence" value="ECO:0007669"/>
    <property type="project" value="UniProtKB-ARBA"/>
</dbReference>
<dbReference type="NCBIfam" id="TIGR03828">
    <property type="entry name" value="pfkB"/>
    <property type="match status" value="1"/>
</dbReference>
<evidence type="ECO:0000256" key="7">
    <source>
        <dbReference type="PIRNR" id="PIRNR000535"/>
    </source>
</evidence>
<keyword evidence="3 7" id="KW-0547">Nucleotide-binding</keyword>
<keyword evidence="2 7" id="KW-0808">Transferase</keyword>
<dbReference type="GO" id="GO:0016052">
    <property type="term" value="P:carbohydrate catabolic process"/>
    <property type="evidence" value="ECO:0007669"/>
    <property type="project" value="UniProtKB-ARBA"/>
</dbReference>
<comment type="catalytic activity">
    <reaction evidence="6 8">
        <text>beta-D-fructose 1-phosphate + ATP = beta-D-fructose 1,6-bisphosphate + ADP + H(+)</text>
        <dbReference type="Rhea" id="RHEA:14213"/>
        <dbReference type="ChEBI" id="CHEBI:15378"/>
        <dbReference type="ChEBI" id="CHEBI:30616"/>
        <dbReference type="ChEBI" id="CHEBI:32966"/>
        <dbReference type="ChEBI" id="CHEBI:138881"/>
        <dbReference type="ChEBI" id="CHEBI:456216"/>
        <dbReference type="EC" id="2.7.1.56"/>
    </reaction>
</comment>
<keyword evidence="5 7" id="KW-0067">ATP-binding</keyword>
<name>A0A1Q6R961_9FIRM</name>
<evidence type="ECO:0000256" key="1">
    <source>
        <dbReference type="ARBA" id="ARBA00005380"/>
    </source>
</evidence>
<dbReference type="GO" id="GO:2001059">
    <property type="term" value="P:D-tagatose 6-phosphate catabolic process"/>
    <property type="evidence" value="ECO:0007669"/>
    <property type="project" value="UniProtKB-UniPathway"/>
</dbReference>
<evidence type="ECO:0000259" key="9">
    <source>
        <dbReference type="Pfam" id="PF00294"/>
    </source>
</evidence>
<dbReference type="CDD" id="cd01164">
    <property type="entry name" value="FruK_PfkB_like"/>
    <property type="match status" value="1"/>
</dbReference>
<dbReference type="InterPro" id="IPR029056">
    <property type="entry name" value="Ribokinase-like"/>
</dbReference>
<dbReference type="InterPro" id="IPR002173">
    <property type="entry name" value="Carboh/pur_kinase_PfkB_CS"/>
</dbReference>
<evidence type="ECO:0000313" key="10">
    <source>
        <dbReference type="EMBL" id="OLA38918.1"/>
    </source>
</evidence>
<proteinExistence type="inferred from homology"/>
<dbReference type="PIRSF" id="PIRSF000535">
    <property type="entry name" value="1PFK/6PFK/LacC"/>
    <property type="match status" value="1"/>
</dbReference>
<dbReference type="Pfam" id="PF00294">
    <property type="entry name" value="PfkB"/>
    <property type="match status" value="1"/>
</dbReference>
<dbReference type="EMBL" id="MNTG01000005">
    <property type="protein sequence ID" value="OLA38918.1"/>
    <property type="molecule type" value="Genomic_DNA"/>
</dbReference>
<comment type="pathway">
    <text evidence="7">Carbohydrate metabolism; D-tagatose 6-phosphate degradation; D-glyceraldehyde 3-phosphate and glycerone phosphate from D-tagatose 6-phosphate: step 1/2.</text>
</comment>
<evidence type="ECO:0000313" key="11">
    <source>
        <dbReference type="Proteomes" id="UP000186777"/>
    </source>
</evidence>
<organism evidence="10 11">
    <name type="scientific">Phascolarctobacterium succinatutens</name>
    <dbReference type="NCBI Taxonomy" id="626940"/>
    <lineage>
        <taxon>Bacteria</taxon>
        <taxon>Bacillati</taxon>
        <taxon>Bacillota</taxon>
        <taxon>Negativicutes</taxon>
        <taxon>Acidaminococcales</taxon>
        <taxon>Acidaminococcaceae</taxon>
        <taxon>Phascolarctobacterium</taxon>
    </lineage>
</organism>
<dbReference type="SUPFAM" id="SSF53613">
    <property type="entry name" value="Ribokinase-like"/>
    <property type="match status" value="1"/>
</dbReference>
<dbReference type="Gene3D" id="3.40.1190.20">
    <property type="match status" value="1"/>
</dbReference>
<feature type="domain" description="Carbohydrate kinase PfkB" evidence="9">
    <location>
        <begin position="8"/>
        <end position="283"/>
    </location>
</feature>
<dbReference type="PANTHER" id="PTHR46566:SF1">
    <property type="entry name" value="1-PHOSPHOFRUCTOKINASE"/>
    <property type="match status" value="1"/>
</dbReference>
<evidence type="ECO:0000256" key="8">
    <source>
        <dbReference type="RuleBase" id="RU369061"/>
    </source>
</evidence>
<dbReference type="GO" id="GO:0008662">
    <property type="term" value="F:1-phosphofructokinase activity"/>
    <property type="evidence" value="ECO:0007669"/>
    <property type="project" value="UniProtKB-UniRule"/>
</dbReference>
<dbReference type="GO" id="GO:0005988">
    <property type="term" value="P:lactose metabolic process"/>
    <property type="evidence" value="ECO:0007669"/>
    <property type="project" value="UniProtKB-KW"/>
</dbReference>
<dbReference type="GO" id="GO:0005829">
    <property type="term" value="C:cytosol"/>
    <property type="evidence" value="ECO:0007669"/>
    <property type="project" value="TreeGrafter"/>
</dbReference>
<dbReference type="PROSITE" id="PS00584">
    <property type="entry name" value="PFKB_KINASES_2"/>
    <property type="match status" value="1"/>
</dbReference>
<dbReference type="Proteomes" id="UP000186777">
    <property type="component" value="Unassembled WGS sequence"/>
</dbReference>
<dbReference type="UniPathway" id="UPA00704">
    <property type="reaction ID" value="UER00715"/>
</dbReference>
<evidence type="ECO:0000256" key="3">
    <source>
        <dbReference type="ARBA" id="ARBA00022741"/>
    </source>
</evidence>
<protein>
    <recommendedName>
        <fullName evidence="7">Tagatose-6-phosphate kinase</fullName>
        <ecNumber evidence="7">2.7.1.144</ecNumber>
    </recommendedName>
</protein>
<dbReference type="InterPro" id="IPR017583">
    <property type="entry name" value="Tagatose/fructose_Pkinase"/>
</dbReference>
<comment type="catalytic activity">
    <reaction evidence="7">
        <text>D-tagatofuranose 6-phosphate + ATP = D-tagatofuranose 1,6-bisphosphate + ADP + H(+)</text>
        <dbReference type="Rhea" id="RHEA:12420"/>
        <dbReference type="ChEBI" id="CHEBI:15378"/>
        <dbReference type="ChEBI" id="CHEBI:30616"/>
        <dbReference type="ChEBI" id="CHEBI:58694"/>
        <dbReference type="ChEBI" id="CHEBI:58695"/>
        <dbReference type="ChEBI" id="CHEBI:456216"/>
        <dbReference type="EC" id="2.7.1.144"/>
    </reaction>
</comment>
<dbReference type="RefSeq" id="WP_303679406.1">
    <property type="nucleotide sequence ID" value="NZ_JAXJBD010000015.1"/>
</dbReference>
<sequence>MIYTVTFNPSLDYVVKVDAFAVGEINRTQAENIYPGGKGINVSLVLQNLGLQSVALGFTAGFSGTEIERLLQKAGCRCDFIRGAAGYSRINTKIISDSETALNGQGPQLSKEELHKLFTKLQGLTQDDILVLAGSIPASLPDDIYEQILELLQPACTRVVVDATGDLLLKVLKYKPFLIKPNHEELGEFFGRGPLLNEGDILAAALKLQQQGARNVLVSRGADGAVLLDENGRQHMMASPKGKLVNSVGAGDSMVAGFLAGYLKTQDYEEALRLGVAAGSASAFKDWLATREDIDEIILQGVTNK</sequence>